<dbReference type="PANTHER" id="PTHR11606">
    <property type="entry name" value="GLUTAMATE DEHYDROGENASE"/>
    <property type="match status" value="1"/>
</dbReference>
<name>A0A1F7UYH3_9BACT</name>
<dbReference type="Pfam" id="PF02812">
    <property type="entry name" value="ELFV_dehydrog_N"/>
    <property type="match status" value="1"/>
</dbReference>
<dbReference type="Gene3D" id="3.40.50.720">
    <property type="entry name" value="NAD(P)-binding Rossmann-like Domain"/>
    <property type="match status" value="1"/>
</dbReference>
<organism evidence="9 10">
    <name type="scientific">Candidatus Uhrbacteria bacterium RIFCSPLOWO2_01_FULL_53_9</name>
    <dbReference type="NCBI Taxonomy" id="1802403"/>
    <lineage>
        <taxon>Bacteria</taxon>
        <taxon>Candidatus Uhriibacteriota</taxon>
    </lineage>
</organism>
<keyword evidence="2 3" id="KW-0560">Oxidoreductase</keyword>
<dbReference type="Pfam" id="PF00208">
    <property type="entry name" value="ELFV_dehydrog"/>
    <property type="match status" value="1"/>
</dbReference>
<feature type="active site" description="Proton donor" evidence="4">
    <location>
        <position position="103"/>
    </location>
</feature>
<dbReference type="InterPro" id="IPR006095">
    <property type="entry name" value="Glu/Leu/Phe/Val/Trp_DH"/>
</dbReference>
<evidence type="ECO:0000256" key="2">
    <source>
        <dbReference type="ARBA" id="ARBA00023002"/>
    </source>
</evidence>
<evidence type="ECO:0000256" key="1">
    <source>
        <dbReference type="ARBA" id="ARBA00006382"/>
    </source>
</evidence>
<sequence>MSNPFDDAQSRIREAGARAGLDADTVAQLCVPFREIHMNIPVVRDTGVLEFVRAYRVQHNRWRGPYKGGIRFHPDVNLDEVRALAAWMTIKTAVANLPLGGGKGGAVIDPKTWTEAELERLTRGYVRACEEVIGPSKDVPAPDVNTGPREMDWIADEYATLTGDTSGAVVTGKSLACGGSEGRGTATARGGLIVLLALRERLGLPARARVAIQGFGNAGRTFARLASEAGFRVVGVSDSRHAVCCADGLDVAALERHKDISGSVGGFIDSACQTNDDLFALDCDVLVPAALENALHEGNAAGVRAKVILELANGPVTPEADRLFEQEGIVVIPDVLANAGGVTVSAFEWEQNKTGEHWTGDQVDVRLADVMEKAAQEVWSVHEELKVSLRTAAYVVALRRLQTAFDARR</sequence>
<dbReference type="InterPro" id="IPR014362">
    <property type="entry name" value="Glu_DH"/>
</dbReference>
<proteinExistence type="inferred from homology"/>
<dbReference type="InterPro" id="IPR046346">
    <property type="entry name" value="Aminoacid_DH-like_N_sf"/>
</dbReference>
<dbReference type="PROSITE" id="PS00074">
    <property type="entry name" value="GLFV_DEHYDROGENASE"/>
    <property type="match status" value="1"/>
</dbReference>
<feature type="binding site" evidence="5">
    <location>
        <position position="67"/>
    </location>
    <ligand>
        <name>substrate</name>
    </ligand>
</feature>
<evidence type="ECO:0000256" key="6">
    <source>
        <dbReference type="PIRSR" id="PIRSR000185-3"/>
    </source>
</evidence>
<accession>A0A1F7UYH3</accession>
<feature type="site" description="Important for catalysis" evidence="6">
    <location>
        <position position="143"/>
    </location>
</feature>
<comment type="caution">
    <text evidence="9">The sequence shown here is derived from an EMBL/GenBank/DDBJ whole genome shotgun (WGS) entry which is preliminary data.</text>
</comment>
<dbReference type="GO" id="GO:0004352">
    <property type="term" value="F:glutamate dehydrogenase (NAD+) activity"/>
    <property type="evidence" value="ECO:0007669"/>
    <property type="project" value="TreeGrafter"/>
</dbReference>
<dbReference type="InterPro" id="IPR036291">
    <property type="entry name" value="NAD(P)-bd_dom_sf"/>
</dbReference>
<dbReference type="CDD" id="cd01076">
    <property type="entry name" value="NAD_bind_1_Glu_DH"/>
    <property type="match status" value="1"/>
</dbReference>
<protein>
    <recommendedName>
        <fullName evidence="3">Glutamate dehydrogenase</fullName>
    </recommendedName>
</protein>
<dbReference type="InterPro" id="IPR006097">
    <property type="entry name" value="Glu/Leu/Phe/Val/Trp_DH_dimer"/>
</dbReference>
<dbReference type="AlphaFoldDB" id="A0A1F7UYH3"/>
<keyword evidence="5" id="KW-0547">Nucleotide-binding</keyword>
<dbReference type="PIRSF" id="PIRSF000185">
    <property type="entry name" value="Glu_DH"/>
    <property type="match status" value="1"/>
</dbReference>
<feature type="binding site" evidence="5">
    <location>
        <position position="345"/>
    </location>
    <ligand>
        <name>substrate</name>
    </ligand>
</feature>
<dbReference type="PANTHER" id="PTHR11606:SF13">
    <property type="entry name" value="GLUTAMATE DEHYDROGENASE 1, MITOCHONDRIAL"/>
    <property type="match status" value="1"/>
</dbReference>
<reference evidence="9 10" key="1">
    <citation type="journal article" date="2016" name="Nat. Commun.">
        <title>Thousands of microbial genomes shed light on interconnected biogeochemical processes in an aquifer system.</title>
        <authorList>
            <person name="Anantharaman K."/>
            <person name="Brown C.T."/>
            <person name="Hug L.A."/>
            <person name="Sharon I."/>
            <person name="Castelle C.J."/>
            <person name="Probst A.J."/>
            <person name="Thomas B.C."/>
            <person name="Singh A."/>
            <person name="Wilkins M.J."/>
            <person name="Karaoz U."/>
            <person name="Brodie E.L."/>
            <person name="Williams K.H."/>
            <person name="Hubbard S.S."/>
            <person name="Banfield J.F."/>
        </authorList>
    </citation>
    <scope>NUCLEOTIDE SEQUENCE [LARGE SCALE GENOMIC DNA]</scope>
</reference>
<evidence type="ECO:0000256" key="3">
    <source>
        <dbReference type="PIRNR" id="PIRNR000185"/>
    </source>
</evidence>
<dbReference type="PRINTS" id="PR00082">
    <property type="entry name" value="GLFDHDRGNASE"/>
</dbReference>
<keyword evidence="5" id="KW-0520">NAD</keyword>
<evidence type="ECO:0000256" key="4">
    <source>
        <dbReference type="PIRSR" id="PIRSR000185-1"/>
    </source>
</evidence>
<gene>
    <name evidence="9" type="ORF">A3B32_01835</name>
</gene>
<dbReference type="InterPro" id="IPR006096">
    <property type="entry name" value="Glu/Leu/Phe/Val/Trp_DH_C"/>
</dbReference>
<evidence type="ECO:0000313" key="10">
    <source>
        <dbReference type="Proteomes" id="UP000176932"/>
    </source>
</evidence>
<dbReference type="Proteomes" id="UP000176932">
    <property type="component" value="Unassembled WGS sequence"/>
</dbReference>
<dbReference type="SUPFAM" id="SSF53223">
    <property type="entry name" value="Aminoacid dehydrogenase-like, N-terminal domain"/>
    <property type="match status" value="1"/>
</dbReference>
<comment type="similarity">
    <text evidence="1 3 7">Belongs to the Glu/Leu/Phe/Val dehydrogenases family.</text>
</comment>
<feature type="binding site" evidence="5">
    <location>
        <position position="217"/>
    </location>
    <ligand>
        <name>NAD(+)</name>
        <dbReference type="ChEBI" id="CHEBI:57540"/>
    </ligand>
</feature>
<dbReference type="InterPro" id="IPR033922">
    <property type="entry name" value="NAD_bind_Glu_DH"/>
</dbReference>
<evidence type="ECO:0000256" key="7">
    <source>
        <dbReference type="RuleBase" id="RU004417"/>
    </source>
</evidence>
<dbReference type="EMBL" id="MGEL01000024">
    <property type="protein sequence ID" value="OGL83322.1"/>
    <property type="molecule type" value="Genomic_DNA"/>
</dbReference>
<dbReference type="SMART" id="SM00839">
    <property type="entry name" value="ELFV_dehydrog"/>
    <property type="match status" value="1"/>
</dbReference>
<feature type="binding site" evidence="5">
    <location>
        <position position="187"/>
    </location>
    <ligand>
        <name>NAD(+)</name>
        <dbReference type="ChEBI" id="CHEBI:57540"/>
    </ligand>
</feature>
<evidence type="ECO:0000259" key="8">
    <source>
        <dbReference type="SMART" id="SM00839"/>
    </source>
</evidence>
<dbReference type="Gene3D" id="3.40.50.10860">
    <property type="entry name" value="Leucine Dehydrogenase, chain A, domain 1"/>
    <property type="match status" value="1"/>
</dbReference>
<dbReference type="GO" id="GO:0000166">
    <property type="term" value="F:nucleotide binding"/>
    <property type="evidence" value="ECO:0007669"/>
    <property type="project" value="UniProtKB-KW"/>
</dbReference>
<evidence type="ECO:0000313" key="9">
    <source>
        <dbReference type="EMBL" id="OGL83322.1"/>
    </source>
</evidence>
<dbReference type="GO" id="GO:0006538">
    <property type="term" value="P:L-glutamate catabolic process"/>
    <property type="evidence" value="ECO:0007669"/>
    <property type="project" value="TreeGrafter"/>
</dbReference>
<dbReference type="InterPro" id="IPR033524">
    <property type="entry name" value="Glu/Leu/Phe/Val_DH_AS"/>
</dbReference>
<feature type="domain" description="Glutamate/phenylalanine/leucine/valine/L-tryptophan dehydrogenase C-terminal" evidence="8">
    <location>
        <begin position="180"/>
        <end position="409"/>
    </location>
</feature>
<dbReference type="SUPFAM" id="SSF51735">
    <property type="entry name" value="NAD(P)-binding Rossmann-fold domains"/>
    <property type="match status" value="1"/>
</dbReference>
<evidence type="ECO:0000256" key="5">
    <source>
        <dbReference type="PIRSR" id="PIRSR000185-2"/>
    </source>
</evidence>
<feature type="binding site" evidence="5">
    <location>
        <position position="91"/>
    </location>
    <ligand>
        <name>substrate</name>
    </ligand>
</feature>